<organism evidence="8 9">
    <name type="scientific">Methylocystis heyeri</name>
    <dbReference type="NCBI Taxonomy" id="391905"/>
    <lineage>
        <taxon>Bacteria</taxon>
        <taxon>Pseudomonadati</taxon>
        <taxon>Pseudomonadota</taxon>
        <taxon>Alphaproteobacteria</taxon>
        <taxon>Hyphomicrobiales</taxon>
        <taxon>Methylocystaceae</taxon>
        <taxon>Methylocystis</taxon>
    </lineage>
</organism>
<evidence type="ECO:0000313" key="9">
    <source>
        <dbReference type="Proteomes" id="UP000309061"/>
    </source>
</evidence>
<feature type="transmembrane region" description="Helical" evidence="6">
    <location>
        <begin position="268"/>
        <end position="288"/>
    </location>
</feature>
<dbReference type="GO" id="GO:0005886">
    <property type="term" value="C:plasma membrane"/>
    <property type="evidence" value="ECO:0007669"/>
    <property type="project" value="UniProtKB-SubCell"/>
</dbReference>
<dbReference type="Proteomes" id="UP000309061">
    <property type="component" value="Chromosome"/>
</dbReference>
<dbReference type="KEGG" id="mhey:H2LOC_010975"/>
<accession>A0A6B8KD67</accession>
<evidence type="ECO:0000259" key="7">
    <source>
        <dbReference type="Pfam" id="PF00482"/>
    </source>
</evidence>
<keyword evidence="5 6" id="KW-0472">Membrane</keyword>
<name>A0A6B8KD67_9HYPH</name>
<proteinExistence type="predicted"/>
<dbReference type="EMBL" id="CP046052">
    <property type="protein sequence ID" value="QGM46176.1"/>
    <property type="molecule type" value="Genomic_DNA"/>
</dbReference>
<protein>
    <submittedName>
        <fullName evidence="8">Pilus assembly protein</fullName>
    </submittedName>
</protein>
<keyword evidence="3 6" id="KW-0812">Transmembrane</keyword>
<evidence type="ECO:0000313" key="8">
    <source>
        <dbReference type="EMBL" id="QGM46176.1"/>
    </source>
</evidence>
<feature type="transmembrane region" description="Helical" evidence="6">
    <location>
        <begin position="124"/>
        <end position="144"/>
    </location>
</feature>
<keyword evidence="4 6" id="KW-1133">Transmembrane helix</keyword>
<dbReference type="OrthoDB" id="9803381at2"/>
<dbReference type="RefSeq" id="WP_136496431.1">
    <property type="nucleotide sequence ID" value="NZ_CP046052.1"/>
</dbReference>
<feature type="transmembrane region" description="Helical" evidence="6">
    <location>
        <begin position="6"/>
        <end position="29"/>
    </location>
</feature>
<evidence type="ECO:0000256" key="4">
    <source>
        <dbReference type="ARBA" id="ARBA00022989"/>
    </source>
</evidence>
<reference evidence="8 9" key="1">
    <citation type="submission" date="2019-11" db="EMBL/GenBank/DDBJ databases">
        <title>The genome sequence of Methylocystis heyeri.</title>
        <authorList>
            <person name="Oshkin I.Y."/>
            <person name="Miroshnikov K."/>
            <person name="Dedysh S.N."/>
        </authorList>
    </citation>
    <scope>NUCLEOTIDE SEQUENCE [LARGE SCALE GENOMIC DNA]</scope>
    <source>
        <strain evidence="8 9">H2</strain>
    </source>
</reference>
<keyword evidence="9" id="KW-1185">Reference proteome</keyword>
<keyword evidence="2" id="KW-1003">Cell membrane</keyword>
<dbReference type="Gene3D" id="1.20.81.30">
    <property type="entry name" value="Type II secretion system (T2SS), domain F"/>
    <property type="match status" value="1"/>
</dbReference>
<dbReference type="Pfam" id="PF00482">
    <property type="entry name" value="T2SSF"/>
    <property type="match status" value="1"/>
</dbReference>
<comment type="subcellular location">
    <subcellularLocation>
        <location evidence="1">Cell membrane</location>
        <topology evidence="1">Multi-pass membrane protein</topology>
    </subcellularLocation>
</comment>
<dbReference type="InterPro" id="IPR018076">
    <property type="entry name" value="T2SS_GspF_dom"/>
</dbReference>
<evidence type="ECO:0000256" key="1">
    <source>
        <dbReference type="ARBA" id="ARBA00004651"/>
    </source>
</evidence>
<feature type="transmembrane region" description="Helical" evidence="6">
    <location>
        <begin position="100"/>
        <end position="118"/>
    </location>
</feature>
<evidence type="ECO:0000256" key="2">
    <source>
        <dbReference type="ARBA" id="ARBA00022475"/>
    </source>
</evidence>
<dbReference type="PANTHER" id="PTHR35007:SF1">
    <property type="entry name" value="PILUS ASSEMBLY PROTEIN"/>
    <property type="match status" value="1"/>
</dbReference>
<dbReference type="InterPro" id="IPR042094">
    <property type="entry name" value="T2SS_GspF_sf"/>
</dbReference>
<feature type="transmembrane region" description="Helical" evidence="6">
    <location>
        <begin position="300"/>
        <end position="319"/>
    </location>
</feature>
<evidence type="ECO:0000256" key="6">
    <source>
        <dbReference type="SAM" id="Phobius"/>
    </source>
</evidence>
<dbReference type="PANTHER" id="PTHR35007">
    <property type="entry name" value="INTEGRAL MEMBRANE PROTEIN-RELATED"/>
    <property type="match status" value="1"/>
</dbReference>
<feature type="domain" description="Type II secretion system protein GspF" evidence="7">
    <location>
        <begin position="162"/>
        <end position="284"/>
    </location>
</feature>
<gene>
    <name evidence="8" type="ORF">H2LOC_010975</name>
</gene>
<evidence type="ECO:0000256" key="5">
    <source>
        <dbReference type="ARBA" id="ARBA00023136"/>
    </source>
</evidence>
<sequence length="327" mass="35291">MEDETGLIAAVLFALMAAGLAYVVVYPYLSDDAKAKKRAATFVSASREKTGVSRAAADPAKRRKAIAESLKEMESSSKKKKVTLEQRIAQAGLQWSKTSYLVGSAGFGLFLALVLLIVNGNMLVTIGGFFIGMLGAPSWLLSFLRKRRINQFVQEFPGAIDIIIRGIRSGLPVVDCFRVIAGEAQEPVRGEFRQIIEAQAVGLSLGEATERLVDRMPIPEASFFSIVVNISQKSGGNLSEALGNLSNVLRDRKKMKGKVQAMSTEAKASAGIIGSLPFVVGGAVYMLQPAYIMLLFTTNGGKITVAVSLVWMSIGVMVMRKMIDFDI</sequence>
<evidence type="ECO:0000256" key="3">
    <source>
        <dbReference type="ARBA" id="ARBA00022692"/>
    </source>
</evidence>
<dbReference type="AlphaFoldDB" id="A0A6B8KD67"/>